<name>A0A179HCQ0_PURLI</name>
<dbReference type="Proteomes" id="UP000078240">
    <property type="component" value="Unassembled WGS sequence"/>
</dbReference>
<accession>A0A179HCQ0</accession>
<sequence>MGGEREGCGQCPLAMTDVAEYDSRRLRFACVAALGKQHGKKHAGTDRRSAIPRGMESAVCHGPFAPGQRSRAMMSNIIRMAGAGACRLTHRRPLQQMGSRYRSQLGRYCIFTSDDKMDTAWHELVTTDEEPWAVFRADGLG</sequence>
<dbReference type="AlphaFoldDB" id="A0A179HCQ0"/>
<reference evidence="1 2" key="1">
    <citation type="submission" date="2016-01" db="EMBL/GenBank/DDBJ databases">
        <title>Biosynthesis of antibiotic leucinostatins and their inhibition on Phytophthora in bio-control Purpureocillium lilacinum.</title>
        <authorList>
            <person name="Wang G."/>
            <person name="Liu Z."/>
            <person name="Lin R."/>
            <person name="Li E."/>
            <person name="Mao Z."/>
            <person name="Ling J."/>
            <person name="Yin W."/>
            <person name="Xie B."/>
        </authorList>
    </citation>
    <scope>NUCLEOTIDE SEQUENCE [LARGE SCALE GENOMIC DNA]</scope>
    <source>
        <strain evidence="1">PLBJ-1</strain>
    </source>
</reference>
<proteinExistence type="predicted"/>
<comment type="caution">
    <text evidence="1">The sequence shown here is derived from an EMBL/GenBank/DDBJ whole genome shotgun (WGS) entry which is preliminary data.</text>
</comment>
<protein>
    <submittedName>
        <fullName evidence="1">Uncharacterized protein</fullName>
    </submittedName>
</protein>
<dbReference type="EMBL" id="LSBH01000001">
    <property type="protein sequence ID" value="OAQ87229.1"/>
    <property type="molecule type" value="Genomic_DNA"/>
</dbReference>
<gene>
    <name evidence="1" type="ORF">VFPBJ_01269</name>
</gene>
<evidence type="ECO:0000313" key="2">
    <source>
        <dbReference type="Proteomes" id="UP000078240"/>
    </source>
</evidence>
<evidence type="ECO:0000313" key="1">
    <source>
        <dbReference type="EMBL" id="OAQ87229.1"/>
    </source>
</evidence>
<organism evidence="1 2">
    <name type="scientific">Purpureocillium lilacinum</name>
    <name type="common">Paecilomyces lilacinus</name>
    <dbReference type="NCBI Taxonomy" id="33203"/>
    <lineage>
        <taxon>Eukaryota</taxon>
        <taxon>Fungi</taxon>
        <taxon>Dikarya</taxon>
        <taxon>Ascomycota</taxon>
        <taxon>Pezizomycotina</taxon>
        <taxon>Sordariomycetes</taxon>
        <taxon>Hypocreomycetidae</taxon>
        <taxon>Hypocreales</taxon>
        <taxon>Ophiocordycipitaceae</taxon>
        <taxon>Purpureocillium</taxon>
    </lineage>
</organism>